<accession>A0ABY7RKK0</accession>
<gene>
    <name evidence="5" type="ORF">PJU73_02095</name>
</gene>
<name>A0ABY7RKK0_9NEIS</name>
<dbReference type="RefSeq" id="WP_237091201.1">
    <property type="nucleotide sequence ID" value="NZ_CP116766.1"/>
</dbReference>
<comment type="function">
    <text evidence="1">Essential cell division protein that stabilizes the FtsZ protofilaments by cross-linking them and that serves as a cytoplasmic membrane anchor for the Z ring. Also required for the recruitment to the septal ring of downstream cell division proteins.</text>
</comment>
<dbReference type="EMBL" id="CP116766">
    <property type="protein sequence ID" value="WCL71937.1"/>
    <property type="molecule type" value="Genomic_DNA"/>
</dbReference>
<keyword evidence="1" id="KW-0131">Cell cycle</keyword>
<sequence length="389" mass="43047">MIIIVLGLAVILAVIIYNMYQENQYRKNVNEQFGHSDKDALLESKTNHVRDSGEKGGTGLFIKKPKKSEAALRNLQEQDELFAAKQKQAAEKQAADSKPAATPAPQTAAVADQPVTIEELMQIDLPWFDCRFDYLAYVVPAQPQELHTLPRLSEHHRFQIIGCTTDDRFQVAEPIPGVYYQGFIMGVQAVSRNGLAAVEELEHFKRQVDAFAQSVNAQVRHTDLAQFTEVAQVLDAFCARVDQTIAIHLISPSGISGSELRTVAESAGFQLNADGTFHYPGSGSRPLFTLASSDNVQFSEALLASQAYRGFSMLFDIPHVPAGGKAFDHFIELAGVLSEQLNLDWVNDKQEKISAEWIKNAGEYIAARQEEMLKIDIKPGSPAARRLFS</sequence>
<evidence type="ECO:0000256" key="1">
    <source>
        <dbReference type="RuleBase" id="RU003612"/>
    </source>
</evidence>
<reference evidence="5 6" key="1">
    <citation type="submission" date="2023-01" db="EMBL/GenBank/DDBJ databases">
        <authorList>
            <person name="Yang C."/>
        </authorList>
    </citation>
    <scope>NUCLEOTIDE SEQUENCE [LARGE SCALE GENOMIC DNA]</scope>
    <source>
        <strain evidence="5 6">ZJ106</strain>
    </source>
</reference>
<keyword evidence="2" id="KW-1003">Cell membrane</keyword>
<comment type="similarity">
    <text evidence="1">Belongs to the ZipA family.</text>
</comment>
<evidence type="ECO:0000256" key="3">
    <source>
        <dbReference type="SAM" id="MobiDB-lite"/>
    </source>
</evidence>
<dbReference type="InterPro" id="IPR007449">
    <property type="entry name" value="ZipA_FtsZ-bd_C"/>
</dbReference>
<proteinExistence type="inferred from homology"/>
<dbReference type="Pfam" id="PF04354">
    <property type="entry name" value="ZipA_C"/>
    <property type="match status" value="1"/>
</dbReference>
<keyword evidence="2" id="KW-0997">Cell inner membrane</keyword>
<dbReference type="Gene3D" id="3.30.1400.10">
    <property type="entry name" value="ZipA, C-terminal FtsZ-binding domain"/>
    <property type="match status" value="1"/>
</dbReference>
<evidence type="ECO:0000256" key="2">
    <source>
        <dbReference type="RuleBase" id="RU003613"/>
    </source>
</evidence>
<evidence type="ECO:0000259" key="4">
    <source>
        <dbReference type="SMART" id="SM00771"/>
    </source>
</evidence>
<feature type="region of interest" description="Disordered" evidence="3">
    <location>
        <begin position="86"/>
        <end position="109"/>
    </location>
</feature>
<keyword evidence="2" id="KW-0812">Transmembrane</keyword>
<evidence type="ECO:0000313" key="6">
    <source>
        <dbReference type="Proteomes" id="UP001221268"/>
    </source>
</evidence>
<dbReference type="InterPro" id="IPR036765">
    <property type="entry name" value="ZipA_FtsZ-bd_C_sf"/>
</dbReference>
<keyword evidence="1 5" id="KW-0132">Cell division</keyword>
<dbReference type="SUPFAM" id="SSF64383">
    <property type="entry name" value="Cell-division protein ZipA, C-terminal domain"/>
    <property type="match status" value="1"/>
</dbReference>
<feature type="domain" description="ZipA C-terminal FtsZ-binding" evidence="4">
    <location>
        <begin position="241"/>
        <end position="365"/>
    </location>
</feature>
<comment type="subcellular location">
    <subcellularLocation>
        <location evidence="2">Cell inner membrane</location>
        <topology evidence="2">Single-pass type I membrane protein</topology>
    </subcellularLocation>
</comment>
<organism evidence="5 6">
    <name type="scientific">Neisseria lisongii</name>
    <dbReference type="NCBI Taxonomy" id="2912188"/>
    <lineage>
        <taxon>Bacteria</taxon>
        <taxon>Pseudomonadati</taxon>
        <taxon>Pseudomonadota</taxon>
        <taxon>Betaproteobacteria</taxon>
        <taxon>Neisseriales</taxon>
        <taxon>Neisseriaceae</taxon>
        <taxon>Neisseria</taxon>
    </lineage>
</organism>
<keyword evidence="2" id="KW-0472">Membrane</keyword>
<dbReference type="Proteomes" id="UP001221268">
    <property type="component" value="Chromosome"/>
</dbReference>
<evidence type="ECO:0000313" key="5">
    <source>
        <dbReference type="EMBL" id="WCL71937.1"/>
    </source>
</evidence>
<dbReference type="GO" id="GO:0051301">
    <property type="term" value="P:cell division"/>
    <property type="evidence" value="ECO:0007669"/>
    <property type="project" value="UniProtKB-KW"/>
</dbReference>
<protein>
    <recommendedName>
        <fullName evidence="1">Cell division protein ZipA</fullName>
    </recommendedName>
</protein>
<keyword evidence="6" id="KW-1185">Reference proteome</keyword>
<feature type="compositionally biased region" description="Low complexity" evidence="3">
    <location>
        <begin position="99"/>
        <end position="109"/>
    </location>
</feature>
<dbReference type="SMART" id="SM00771">
    <property type="entry name" value="ZipA_C"/>
    <property type="match status" value="1"/>
</dbReference>